<sequence>MRKFILILLATVMAMPTFAQYQSNRSRSRYNHNDTESYYGIRLGLNSASTSCDDAPFDLDARTGLNIGAVYGLQLANNTPIWLEAGAYYAEKGGKSLSDGIKKTYRLRYIEIPCVVKYNINADDDFFLQPFLGGYIALGVGGKIKNYADRTTSSAFDSDRFQRFDGGLRLGCGAEYNMIYAEVGFDLGIANVRHDDFEAAHTRSLFVNFGVNF</sequence>
<evidence type="ECO:0000259" key="2">
    <source>
        <dbReference type="Pfam" id="PF13568"/>
    </source>
</evidence>
<evidence type="ECO:0000256" key="1">
    <source>
        <dbReference type="SAM" id="SignalP"/>
    </source>
</evidence>
<accession>A0ABS9CD54</accession>
<evidence type="ECO:0000313" key="3">
    <source>
        <dbReference type="EMBL" id="MCF2562936.1"/>
    </source>
</evidence>
<dbReference type="EMBL" id="JADYTN010000003">
    <property type="protein sequence ID" value="MCF2562936.1"/>
    <property type="molecule type" value="Genomic_DNA"/>
</dbReference>
<dbReference type="Proteomes" id="UP001200470">
    <property type="component" value="Unassembled WGS sequence"/>
</dbReference>
<name>A0ABS9CD54_9BACT</name>
<dbReference type="InterPro" id="IPR025665">
    <property type="entry name" value="Beta-barrel_OMP_2"/>
</dbReference>
<keyword evidence="4" id="KW-1185">Reference proteome</keyword>
<gene>
    <name evidence="3" type="ORF">I6E12_02240</name>
</gene>
<feature type="domain" description="Outer membrane protein beta-barrel" evidence="2">
    <location>
        <begin position="19"/>
        <end position="192"/>
    </location>
</feature>
<evidence type="ECO:0000313" key="4">
    <source>
        <dbReference type="Proteomes" id="UP001200470"/>
    </source>
</evidence>
<dbReference type="RefSeq" id="WP_094440391.1">
    <property type="nucleotide sequence ID" value="NZ_JADYTN010000003.1"/>
</dbReference>
<reference evidence="3 4" key="1">
    <citation type="submission" date="2020-12" db="EMBL/GenBank/DDBJ databases">
        <title>Whole genome sequences of gut porcine anaerobes.</title>
        <authorList>
            <person name="Kubasova T."/>
            <person name="Jahodarova E."/>
            <person name="Rychlik I."/>
        </authorList>
    </citation>
    <scope>NUCLEOTIDE SEQUENCE [LARGE SCALE GENOMIC DNA]</scope>
    <source>
        <strain evidence="3 4">An925</strain>
    </source>
</reference>
<organism evidence="3 4">
    <name type="scientific">Xylanibacter brevis</name>
    <dbReference type="NCBI Taxonomy" id="83231"/>
    <lineage>
        <taxon>Bacteria</taxon>
        <taxon>Pseudomonadati</taxon>
        <taxon>Bacteroidota</taxon>
        <taxon>Bacteroidia</taxon>
        <taxon>Bacteroidales</taxon>
        <taxon>Prevotellaceae</taxon>
        <taxon>Xylanibacter</taxon>
    </lineage>
</organism>
<protein>
    <submittedName>
        <fullName evidence="3">PorT family protein</fullName>
    </submittedName>
</protein>
<feature type="chain" id="PRO_5047331695" evidence="1">
    <location>
        <begin position="20"/>
        <end position="213"/>
    </location>
</feature>
<proteinExistence type="predicted"/>
<feature type="signal peptide" evidence="1">
    <location>
        <begin position="1"/>
        <end position="19"/>
    </location>
</feature>
<keyword evidence="1" id="KW-0732">Signal</keyword>
<dbReference type="Pfam" id="PF13568">
    <property type="entry name" value="OMP_b-brl_2"/>
    <property type="match status" value="1"/>
</dbReference>
<comment type="caution">
    <text evidence="3">The sequence shown here is derived from an EMBL/GenBank/DDBJ whole genome shotgun (WGS) entry which is preliminary data.</text>
</comment>